<dbReference type="RefSeq" id="WP_232189513.1">
    <property type="nucleotide sequence ID" value="NZ_JAIOAP010000020.1"/>
</dbReference>
<organism evidence="1 2">
    <name type="scientific">Cohnella silvisoli</name>
    <dbReference type="NCBI Taxonomy" id="2873699"/>
    <lineage>
        <taxon>Bacteria</taxon>
        <taxon>Bacillati</taxon>
        <taxon>Bacillota</taxon>
        <taxon>Bacilli</taxon>
        <taxon>Bacillales</taxon>
        <taxon>Paenibacillaceae</taxon>
        <taxon>Cohnella</taxon>
    </lineage>
</organism>
<evidence type="ECO:0000313" key="1">
    <source>
        <dbReference type="EMBL" id="MEQ4486424.1"/>
    </source>
</evidence>
<gene>
    <name evidence="1" type="ORF">QJS35_29035</name>
</gene>
<dbReference type="EMBL" id="JASKHM010000021">
    <property type="protein sequence ID" value="MEQ4486424.1"/>
    <property type="molecule type" value="Genomic_DNA"/>
</dbReference>
<sequence>MAKKKIETPVLTDWEQVNEALRDLIEIDQQVYLAEATMNNQINQLKQAAELKVKPLLARKEKLEKNILIFTASRADEFKVLKTKNLTFGEVGFRKSTSIIVRNVKAIIEALKQNRMTDCIKVTETLNKEELEKYDDVALQKIGAKRKTDDRPFFKPSIERIEA</sequence>
<dbReference type="Proteomes" id="UP001493487">
    <property type="component" value="Unassembled WGS sequence"/>
</dbReference>
<proteinExistence type="predicted"/>
<evidence type="ECO:0000313" key="2">
    <source>
        <dbReference type="Proteomes" id="UP001493487"/>
    </source>
</evidence>
<dbReference type="Gene3D" id="1.20.5.170">
    <property type="match status" value="1"/>
</dbReference>
<dbReference type="Pfam" id="PF07352">
    <property type="entry name" value="Phage_Mu_Gam"/>
    <property type="match status" value="1"/>
</dbReference>
<dbReference type="InterPro" id="IPR009951">
    <property type="entry name" value="Host-nuc_inhib_Gam"/>
</dbReference>
<dbReference type="SUPFAM" id="SSF161266">
    <property type="entry name" value="Gam-like"/>
    <property type="match status" value="1"/>
</dbReference>
<keyword evidence="2" id="KW-1185">Reference proteome</keyword>
<accession>A0ABV1L232</accession>
<comment type="caution">
    <text evidence="1">The sequence shown here is derived from an EMBL/GenBank/DDBJ whole genome shotgun (WGS) entry which is preliminary data.</text>
</comment>
<name>A0ABV1L232_9BACL</name>
<protein>
    <submittedName>
        <fullName evidence="1">Host-nuclease inhibitor Gam family protein</fullName>
    </submittedName>
</protein>
<reference evidence="1 2" key="1">
    <citation type="journal article" date="2023" name="Genome Announc.">
        <title>Pan-Genome Analyses of the Genus Cohnella and Proposal of the Novel Species Cohnella silvisoli sp. nov., Isolated from Forest Soil.</title>
        <authorList>
            <person name="Wang C."/>
            <person name="Mao L."/>
            <person name="Bao G."/>
            <person name="Zhu H."/>
        </authorList>
    </citation>
    <scope>NUCLEOTIDE SEQUENCE [LARGE SCALE GENOMIC DNA]</scope>
    <source>
        <strain evidence="1 2">NL03-T5-1</strain>
    </source>
</reference>